<evidence type="ECO:0000256" key="1">
    <source>
        <dbReference type="SAM" id="MobiDB-lite"/>
    </source>
</evidence>
<reference evidence="4" key="2">
    <citation type="submission" date="2021-04" db="EMBL/GenBank/DDBJ databases">
        <authorList>
            <person name="Gilroy R."/>
        </authorList>
    </citation>
    <scope>NUCLEOTIDE SEQUENCE</scope>
    <source>
        <strain evidence="4">CHK187-5294</strain>
    </source>
</reference>
<keyword evidence="2" id="KW-1133">Transmembrane helix</keyword>
<proteinExistence type="predicted"/>
<evidence type="ECO:0000313" key="4">
    <source>
        <dbReference type="EMBL" id="HIZ02960.1"/>
    </source>
</evidence>
<dbReference type="SUPFAM" id="SSF51261">
    <property type="entry name" value="Duplicated hybrid motif"/>
    <property type="match status" value="1"/>
</dbReference>
<name>A0A9D2CX49_9FIRM</name>
<feature type="compositionally biased region" description="Acidic residues" evidence="1">
    <location>
        <begin position="51"/>
        <end position="76"/>
    </location>
</feature>
<protein>
    <submittedName>
        <fullName evidence="4">M23 family metallopeptidase</fullName>
    </submittedName>
</protein>
<keyword evidence="2" id="KW-0472">Membrane</keyword>
<dbReference type="PANTHER" id="PTHR21666">
    <property type="entry name" value="PEPTIDASE-RELATED"/>
    <property type="match status" value="1"/>
</dbReference>
<dbReference type="Pfam" id="PF01551">
    <property type="entry name" value="Peptidase_M23"/>
    <property type="match status" value="1"/>
</dbReference>
<dbReference type="Gene3D" id="2.70.70.10">
    <property type="entry name" value="Glucose Permease (Domain IIA)"/>
    <property type="match status" value="1"/>
</dbReference>
<keyword evidence="2" id="KW-0812">Transmembrane</keyword>
<dbReference type="InterPro" id="IPR016047">
    <property type="entry name" value="M23ase_b-sheet_dom"/>
</dbReference>
<dbReference type="EMBL" id="DXCL01000009">
    <property type="protein sequence ID" value="HIZ02960.1"/>
    <property type="molecule type" value="Genomic_DNA"/>
</dbReference>
<reference evidence="4" key="1">
    <citation type="journal article" date="2021" name="PeerJ">
        <title>Extensive microbial diversity within the chicken gut microbiome revealed by metagenomics and culture.</title>
        <authorList>
            <person name="Gilroy R."/>
            <person name="Ravi A."/>
            <person name="Getino M."/>
            <person name="Pursley I."/>
            <person name="Horton D.L."/>
            <person name="Alikhan N.F."/>
            <person name="Baker D."/>
            <person name="Gharbi K."/>
            <person name="Hall N."/>
            <person name="Watson M."/>
            <person name="Adriaenssens E.M."/>
            <person name="Foster-Nyarko E."/>
            <person name="Jarju S."/>
            <person name="Secka A."/>
            <person name="Antonio M."/>
            <person name="Oren A."/>
            <person name="Chaudhuri R.R."/>
            <person name="La Ragione R."/>
            <person name="Hildebrand F."/>
            <person name="Pallen M.J."/>
        </authorList>
    </citation>
    <scope>NUCLEOTIDE SEQUENCE</scope>
    <source>
        <strain evidence="4">CHK187-5294</strain>
    </source>
</reference>
<accession>A0A9D2CX49</accession>
<feature type="transmembrane region" description="Helical" evidence="2">
    <location>
        <begin position="20"/>
        <end position="42"/>
    </location>
</feature>
<dbReference type="CDD" id="cd12797">
    <property type="entry name" value="M23_peptidase"/>
    <property type="match status" value="1"/>
</dbReference>
<feature type="domain" description="M23ase beta-sheet core" evidence="3">
    <location>
        <begin position="110"/>
        <end position="211"/>
    </location>
</feature>
<dbReference type="AlphaFoldDB" id="A0A9D2CX49"/>
<gene>
    <name evidence="4" type="ORF">H9727_01590</name>
</gene>
<evidence type="ECO:0000259" key="3">
    <source>
        <dbReference type="Pfam" id="PF01551"/>
    </source>
</evidence>
<evidence type="ECO:0000256" key="2">
    <source>
        <dbReference type="SAM" id="Phobius"/>
    </source>
</evidence>
<dbReference type="Proteomes" id="UP000824132">
    <property type="component" value="Unassembled WGS sequence"/>
</dbReference>
<dbReference type="InterPro" id="IPR011055">
    <property type="entry name" value="Dup_hybrid_motif"/>
</dbReference>
<organism evidence="4 5">
    <name type="scientific">Candidatus Borkfalkia avistercoris</name>
    <dbReference type="NCBI Taxonomy" id="2838504"/>
    <lineage>
        <taxon>Bacteria</taxon>
        <taxon>Bacillati</taxon>
        <taxon>Bacillota</taxon>
        <taxon>Clostridia</taxon>
        <taxon>Christensenellales</taxon>
        <taxon>Christensenellaceae</taxon>
        <taxon>Candidatus Borkfalkia</taxon>
    </lineage>
</organism>
<sequence>MKNKDTQQGTPEKAKNKRLYYIIIAACALVLAAAITFTVVMVTRDAPVSIEEPDPDDGKEDPEEPENPDDGDEDDKPTDSEIVFSLPVEGATVSASFTFWYNSTLNRYNLHEGIDFAADAGTNVAAASAGTVAAISDTLLEGGCVIIDHGDGVQTVYASIDAASTLKVGDTVTQGQVIGTVSAAADVMGKEYNEGSHLHFEVREDGKSVDPATYLDLDEK</sequence>
<dbReference type="GO" id="GO:0004222">
    <property type="term" value="F:metalloendopeptidase activity"/>
    <property type="evidence" value="ECO:0007669"/>
    <property type="project" value="TreeGrafter"/>
</dbReference>
<dbReference type="PANTHER" id="PTHR21666:SF291">
    <property type="entry name" value="STAGE II SPORULATION PROTEIN Q"/>
    <property type="match status" value="1"/>
</dbReference>
<feature type="region of interest" description="Disordered" evidence="1">
    <location>
        <begin position="48"/>
        <end position="79"/>
    </location>
</feature>
<evidence type="ECO:0000313" key="5">
    <source>
        <dbReference type="Proteomes" id="UP000824132"/>
    </source>
</evidence>
<dbReference type="InterPro" id="IPR050570">
    <property type="entry name" value="Cell_wall_metabolism_enzyme"/>
</dbReference>
<comment type="caution">
    <text evidence="4">The sequence shown here is derived from an EMBL/GenBank/DDBJ whole genome shotgun (WGS) entry which is preliminary data.</text>
</comment>